<protein>
    <submittedName>
        <fullName evidence="9">Glutamate synthase (NADH) small subunit</fullName>
    </submittedName>
</protein>
<evidence type="ECO:0000313" key="9">
    <source>
        <dbReference type="EMBL" id="SED15325.1"/>
    </source>
</evidence>
<keyword evidence="5" id="KW-0411">Iron-sulfur</keyword>
<dbReference type="InterPro" id="IPR036188">
    <property type="entry name" value="FAD/NAD-bd_sf"/>
</dbReference>
<dbReference type="InterPro" id="IPR023753">
    <property type="entry name" value="FAD/NAD-binding_dom"/>
</dbReference>
<keyword evidence="3" id="KW-0560">Oxidoreductase</keyword>
<proteinExistence type="predicted"/>
<dbReference type="Proteomes" id="UP000198609">
    <property type="component" value="Unassembled WGS sequence"/>
</dbReference>
<keyword evidence="10" id="KW-1185">Reference proteome</keyword>
<dbReference type="Gene3D" id="1.10.1060.10">
    <property type="entry name" value="Alpha-helical ferredoxin"/>
    <property type="match status" value="1"/>
</dbReference>
<dbReference type="PRINTS" id="PR00419">
    <property type="entry name" value="ADXRDTASE"/>
</dbReference>
<keyword evidence="6" id="KW-0314">Glutamate biosynthesis</keyword>
<dbReference type="NCBIfam" id="TIGR01317">
    <property type="entry name" value="GOGAT_sm_gam"/>
    <property type="match status" value="1"/>
</dbReference>
<evidence type="ECO:0000256" key="1">
    <source>
        <dbReference type="ARBA" id="ARBA00022605"/>
    </source>
</evidence>
<dbReference type="Pfam" id="PF07992">
    <property type="entry name" value="Pyr_redox_2"/>
    <property type="match status" value="2"/>
</dbReference>
<dbReference type="AlphaFoldDB" id="A0A1H4YC92"/>
<dbReference type="InterPro" id="IPR009051">
    <property type="entry name" value="Helical_ferredxn"/>
</dbReference>
<evidence type="ECO:0000256" key="6">
    <source>
        <dbReference type="ARBA" id="ARBA00023164"/>
    </source>
</evidence>
<evidence type="ECO:0000256" key="5">
    <source>
        <dbReference type="ARBA" id="ARBA00023014"/>
    </source>
</evidence>
<dbReference type="InterPro" id="IPR006005">
    <property type="entry name" value="Glut_synth_ssu1"/>
</dbReference>
<evidence type="ECO:0000256" key="2">
    <source>
        <dbReference type="ARBA" id="ARBA00022723"/>
    </source>
</evidence>
<organism evidence="9 10">
    <name type="scientific">Streptomyces melanosporofaciens</name>
    <dbReference type="NCBI Taxonomy" id="67327"/>
    <lineage>
        <taxon>Bacteria</taxon>
        <taxon>Bacillati</taxon>
        <taxon>Actinomycetota</taxon>
        <taxon>Actinomycetes</taxon>
        <taxon>Kitasatosporales</taxon>
        <taxon>Streptomycetaceae</taxon>
        <taxon>Streptomyces</taxon>
        <taxon>Streptomyces violaceusniger group</taxon>
    </lineage>
</organism>
<dbReference type="SUPFAM" id="SSF51971">
    <property type="entry name" value="Nucleotide-binding domain"/>
    <property type="match status" value="1"/>
</dbReference>
<dbReference type="FunFam" id="3.50.50.60:FF:000124">
    <property type="entry name" value="Glutamate synthase small subunit"/>
    <property type="match status" value="1"/>
</dbReference>
<accession>A0A1H4YC92</accession>
<dbReference type="Pfam" id="PF14691">
    <property type="entry name" value="Fer4_20"/>
    <property type="match status" value="1"/>
</dbReference>
<dbReference type="PANTHER" id="PTHR43100:SF1">
    <property type="entry name" value="GLUTAMATE SYNTHASE [NADPH] SMALL CHAIN"/>
    <property type="match status" value="1"/>
</dbReference>
<dbReference type="GO" id="GO:0051536">
    <property type="term" value="F:iron-sulfur cluster binding"/>
    <property type="evidence" value="ECO:0007669"/>
    <property type="project" value="UniProtKB-KW"/>
</dbReference>
<evidence type="ECO:0000256" key="3">
    <source>
        <dbReference type="ARBA" id="ARBA00023002"/>
    </source>
</evidence>
<evidence type="ECO:0000259" key="8">
    <source>
        <dbReference type="PROSITE" id="PS51379"/>
    </source>
</evidence>
<dbReference type="InterPro" id="IPR017896">
    <property type="entry name" value="4Fe4S_Fe-S-bd"/>
</dbReference>
<evidence type="ECO:0000256" key="7">
    <source>
        <dbReference type="ARBA" id="ARBA00029440"/>
    </source>
</evidence>
<dbReference type="GO" id="GO:0016639">
    <property type="term" value="F:oxidoreductase activity, acting on the CH-NH2 group of donors, NAD or NADP as acceptor"/>
    <property type="evidence" value="ECO:0007669"/>
    <property type="project" value="InterPro"/>
</dbReference>
<keyword evidence="1" id="KW-0028">Amino-acid biosynthesis</keyword>
<sequence>MADPKGFLTTPRRLPPRRPVDERVRDWNEVQAPGALLPIINAQADRCMDCGIPFCHEGCPLGNLIPEWNDLVSRDDWLRASERLHATNNFPEFTGRLCPAPCESACVLAINQPAVTIKNVEVAIADRAWESGYVTPKPPERLSGRTVAVIGSGPAGLAAAQQLTRAGHTVAVYERDDRVGGLLRYGIPEFKMEKRQLDRRLGQMRAEGTKFRSGVDVGTDLDAAELRARYDALVIAVGARAWRELPVPGRELAGIHQAMEYLPMANRVREGDYARPPITAEGKHVVIIGGGDTGADCLGTVLRQGAASVTQLDIHPRPGDERADGEPWPTYPKIYRLSAAHEEAMELAASPEADVDARVFSATTVRFEGTAPDAQRPHGGVRALRLIGARADGQPGPDAERVLPADLVLLALGFRGPERDSGLFGQLGLEFDERGAVARDASFATGADGVFVAGDAGRGQSLIVWAIAEGRSAAAAVDRYLAGSTTLPAPVGPADRPMTA</sequence>
<evidence type="ECO:0000313" key="10">
    <source>
        <dbReference type="Proteomes" id="UP000198609"/>
    </source>
</evidence>
<dbReference type="InterPro" id="IPR028261">
    <property type="entry name" value="DPD_II"/>
</dbReference>
<dbReference type="RefSeq" id="WP_093467460.1">
    <property type="nucleotide sequence ID" value="NZ_FNST01000002.1"/>
</dbReference>
<keyword evidence="2" id="KW-0479">Metal-binding</keyword>
<gene>
    <name evidence="9" type="ORF">SAMN04490356_7168</name>
</gene>
<dbReference type="EMBL" id="FNST01000002">
    <property type="protein sequence ID" value="SED15325.1"/>
    <property type="molecule type" value="Genomic_DNA"/>
</dbReference>
<dbReference type="SUPFAM" id="SSF46548">
    <property type="entry name" value="alpha-helical ferredoxin"/>
    <property type="match status" value="1"/>
</dbReference>
<reference evidence="10" key="1">
    <citation type="submission" date="2016-10" db="EMBL/GenBank/DDBJ databases">
        <authorList>
            <person name="Varghese N."/>
            <person name="Submissions S."/>
        </authorList>
    </citation>
    <scope>NUCLEOTIDE SEQUENCE [LARGE SCALE GENOMIC DNA]</scope>
    <source>
        <strain evidence="10">DSM 40318</strain>
    </source>
</reference>
<dbReference type="Gene3D" id="3.50.50.60">
    <property type="entry name" value="FAD/NAD(P)-binding domain"/>
    <property type="match status" value="2"/>
</dbReference>
<dbReference type="PROSITE" id="PS51379">
    <property type="entry name" value="4FE4S_FER_2"/>
    <property type="match status" value="1"/>
</dbReference>
<dbReference type="PANTHER" id="PTHR43100">
    <property type="entry name" value="GLUTAMATE SYNTHASE [NADPH] SMALL CHAIN"/>
    <property type="match status" value="1"/>
</dbReference>
<dbReference type="GO" id="GO:0046872">
    <property type="term" value="F:metal ion binding"/>
    <property type="evidence" value="ECO:0007669"/>
    <property type="project" value="UniProtKB-KW"/>
</dbReference>
<comment type="pathway">
    <text evidence="7">Amino-acid biosynthesis.</text>
</comment>
<dbReference type="GO" id="GO:0006537">
    <property type="term" value="P:glutamate biosynthetic process"/>
    <property type="evidence" value="ECO:0007669"/>
    <property type="project" value="UniProtKB-KW"/>
</dbReference>
<keyword evidence="4" id="KW-0408">Iron</keyword>
<name>A0A1H4YC92_STRMJ</name>
<evidence type="ECO:0000256" key="4">
    <source>
        <dbReference type="ARBA" id="ARBA00023004"/>
    </source>
</evidence>
<dbReference type="InterPro" id="IPR051394">
    <property type="entry name" value="Glutamate_Synthase"/>
</dbReference>
<feature type="domain" description="4Fe-4S ferredoxin-type" evidence="8">
    <location>
        <begin position="36"/>
        <end position="69"/>
    </location>
</feature>